<evidence type="ECO:0000313" key="3">
    <source>
        <dbReference type="Proteomes" id="UP001187192"/>
    </source>
</evidence>
<feature type="compositionally biased region" description="Basic and acidic residues" evidence="1">
    <location>
        <begin position="1"/>
        <end position="14"/>
    </location>
</feature>
<comment type="caution">
    <text evidence="2">The sequence shown here is derived from an EMBL/GenBank/DDBJ whole genome shotgun (WGS) entry which is preliminary data.</text>
</comment>
<organism evidence="2 3">
    <name type="scientific">Ficus carica</name>
    <name type="common">Common fig</name>
    <dbReference type="NCBI Taxonomy" id="3494"/>
    <lineage>
        <taxon>Eukaryota</taxon>
        <taxon>Viridiplantae</taxon>
        <taxon>Streptophyta</taxon>
        <taxon>Embryophyta</taxon>
        <taxon>Tracheophyta</taxon>
        <taxon>Spermatophyta</taxon>
        <taxon>Magnoliopsida</taxon>
        <taxon>eudicotyledons</taxon>
        <taxon>Gunneridae</taxon>
        <taxon>Pentapetalae</taxon>
        <taxon>rosids</taxon>
        <taxon>fabids</taxon>
        <taxon>Rosales</taxon>
        <taxon>Moraceae</taxon>
        <taxon>Ficeae</taxon>
        <taxon>Ficus</taxon>
    </lineage>
</organism>
<keyword evidence="3" id="KW-1185">Reference proteome</keyword>
<reference evidence="2" key="1">
    <citation type="submission" date="2023-07" db="EMBL/GenBank/DDBJ databases">
        <title>draft genome sequence of fig (Ficus carica).</title>
        <authorList>
            <person name="Takahashi T."/>
            <person name="Nishimura K."/>
        </authorList>
    </citation>
    <scope>NUCLEOTIDE SEQUENCE</scope>
</reference>
<gene>
    <name evidence="2" type="ORF">TIFTF001_037715</name>
</gene>
<name>A0AA88J999_FICCA</name>
<accession>A0AA88J999</accession>
<dbReference type="AlphaFoldDB" id="A0AA88J999"/>
<dbReference type="Proteomes" id="UP001187192">
    <property type="component" value="Unassembled WGS sequence"/>
</dbReference>
<protein>
    <submittedName>
        <fullName evidence="2">Uncharacterized protein</fullName>
    </submittedName>
</protein>
<evidence type="ECO:0000313" key="2">
    <source>
        <dbReference type="EMBL" id="GMN68658.1"/>
    </source>
</evidence>
<feature type="region of interest" description="Disordered" evidence="1">
    <location>
        <begin position="1"/>
        <end position="28"/>
    </location>
</feature>
<dbReference type="EMBL" id="BTGU01000666">
    <property type="protein sequence ID" value="GMN68658.1"/>
    <property type="molecule type" value="Genomic_DNA"/>
</dbReference>
<proteinExistence type="predicted"/>
<sequence>MGDFRPLDQEKWPDLGHQTEGGMGARLGGMAEQGCRALEPKHFPPSPWLICNPRQHRSSPPLPSEVACAGIPLKTPWLICNHRSSQPPEARAGVHPPPRPKSPAPEVLRSPPCRKSPED</sequence>
<evidence type="ECO:0000256" key="1">
    <source>
        <dbReference type="SAM" id="MobiDB-lite"/>
    </source>
</evidence>
<feature type="region of interest" description="Disordered" evidence="1">
    <location>
        <begin position="80"/>
        <end position="119"/>
    </location>
</feature>